<dbReference type="RefSeq" id="WP_273189008.1">
    <property type="nucleotide sequence ID" value="NZ_DYUZ01000008.1"/>
</dbReference>
<dbReference type="PANTHER" id="PTHR34979">
    <property type="entry name" value="INNER MEMBRANE PROTEIN YGAZ"/>
    <property type="match status" value="1"/>
</dbReference>
<reference evidence="9" key="1">
    <citation type="journal article" date="2021" name="PeerJ">
        <title>Extensive microbial diversity within the chicken gut microbiome revealed by metagenomics and culture.</title>
        <authorList>
            <person name="Gilroy R."/>
            <person name="Ravi A."/>
            <person name="Getino M."/>
            <person name="Pursley I."/>
            <person name="Horton D.L."/>
            <person name="Alikhan N.F."/>
            <person name="Baker D."/>
            <person name="Gharbi K."/>
            <person name="Hall N."/>
            <person name="Watson M."/>
            <person name="Adriaenssens E.M."/>
            <person name="Foster-Nyarko E."/>
            <person name="Jarju S."/>
            <person name="Secka A."/>
            <person name="Antonio M."/>
            <person name="Oren A."/>
            <person name="Chaudhuri R.R."/>
            <person name="La Ragione R."/>
            <person name="Hildebrand F."/>
            <person name="Pallen M.J."/>
        </authorList>
    </citation>
    <scope>NUCLEOTIDE SEQUENCE</scope>
    <source>
        <strain evidence="9">ChiHjej13B12-9602</strain>
    </source>
</reference>
<evidence type="ECO:0000256" key="4">
    <source>
        <dbReference type="ARBA" id="ARBA00022475"/>
    </source>
</evidence>
<accession>A0A921LSW3</accession>
<evidence type="ECO:0000313" key="9">
    <source>
        <dbReference type="EMBL" id="HJG36647.1"/>
    </source>
</evidence>
<dbReference type="Proteomes" id="UP000753256">
    <property type="component" value="Unassembled WGS sequence"/>
</dbReference>
<evidence type="ECO:0000256" key="3">
    <source>
        <dbReference type="ARBA" id="ARBA00022448"/>
    </source>
</evidence>
<proteinExistence type="inferred from homology"/>
<evidence type="ECO:0000256" key="6">
    <source>
        <dbReference type="ARBA" id="ARBA00022989"/>
    </source>
</evidence>
<evidence type="ECO:0000256" key="8">
    <source>
        <dbReference type="SAM" id="Phobius"/>
    </source>
</evidence>
<evidence type="ECO:0000256" key="2">
    <source>
        <dbReference type="ARBA" id="ARBA00010735"/>
    </source>
</evidence>
<keyword evidence="5 8" id="KW-0812">Transmembrane</keyword>
<feature type="transmembrane region" description="Helical" evidence="8">
    <location>
        <begin position="49"/>
        <end position="68"/>
    </location>
</feature>
<evidence type="ECO:0000256" key="7">
    <source>
        <dbReference type="ARBA" id="ARBA00023136"/>
    </source>
</evidence>
<dbReference type="GO" id="GO:0005886">
    <property type="term" value="C:plasma membrane"/>
    <property type="evidence" value="ECO:0007669"/>
    <property type="project" value="UniProtKB-SubCell"/>
</dbReference>
<keyword evidence="7 8" id="KW-0472">Membrane</keyword>
<comment type="subcellular location">
    <subcellularLocation>
        <location evidence="1">Cell membrane</location>
        <topology evidence="1">Multi-pass membrane protein</topology>
    </subcellularLocation>
</comment>
<dbReference type="GO" id="GO:1903785">
    <property type="term" value="P:L-valine transmembrane transport"/>
    <property type="evidence" value="ECO:0007669"/>
    <property type="project" value="TreeGrafter"/>
</dbReference>
<feature type="transmembrane region" description="Helical" evidence="8">
    <location>
        <begin position="143"/>
        <end position="160"/>
    </location>
</feature>
<keyword evidence="3" id="KW-0813">Transport</keyword>
<dbReference type="Pfam" id="PF03591">
    <property type="entry name" value="AzlC"/>
    <property type="match status" value="1"/>
</dbReference>
<protein>
    <submittedName>
        <fullName evidence="9">AzlC family ABC transporter permease</fullName>
    </submittedName>
</protein>
<dbReference type="PANTHER" id="PTHR34979:SF1">
    <property type="entry name" value="INNER MEMBRANE PROTEIN YGAZ"/>
    <property type="match status" value="1"/>
</dbReference>
<feature type="transmembrane region" description="Helical" evidence="8">
    <location>
        <begin position="20"/>
        <end position="42"/>
    </location>
</feature>
<evidence type="ECO:0000313" key="10">
    <source>
        <dbReference type="Proteomes" id="UP000753256"/>
    </source>
</evidence>
<evidence type="ECO:0000256" key="5">
    <source>
        <dbReference type="ARBA" id="ARBA00022692"/>
    </source>
</evidence>
<name>A0A921LSW3_9ACTN</name>
<sequence length="270" mass="28871">MSTSAGTRLTALKASFPLTIPILAGFLFLGITCGIYATSLGLPWWIPPLMACLIFAGSAEFVVASMLTAPFNPVQVFLTVFIINARHLFYGLSMLERFRDQGRKRPYLIFAMCDESFSINFSAQSPSGVDEGWFMTFVSLLNQLYWVVGCTLGSLFGNALALQVEGVSFAMTALFTVILLDQWLKEPVPASEIIGVGAAFAALLLFGSDMFMIPAMLLILGAVTLVRSRLEPVLDAAVGAGDELEDACAGTANPANYGNDTEAHAGGDAQ</sequence>
<organism evidence="9 10">
    <name type="scientific">Enorma phocaeensis</name>
    <dbReference type="NCBI Taxonomy" id="1871019"/>
    <lineage>
        <taxon>Bacteria</taxon>
        <taxon>Bacillati</taxon>
        <taxon>Actinomycetota</taxon>
        <taxon>Coriobacteriia</taxon>
        <taxon>Coriobacteriales</taxon>
        <taxon>Coriobacteriaceae</taxon>
        <taxon>Enorma</taxon>
    </lineage>
</organism>
<dbReference type="AlphaFoldDB" id="A0A921LSW3"/>
<gene>
    <name evidence="9" type="ORF">K8V70_02115</name>
</gene>
<feature type="transmembrane region" description="Helical" evidence="8">
    <location>
        <begin position="74"/>
        <end position="95"/>
    </location>
</feature>
<dbReference type="EMBL" id="DYUZ01000008">
    <property type="protein sequence ID" value="HJG36647.1"/>
    <property type="molecule type" value="Genomic_DNA"/>
</dbReference>
<comment type="similarity">
    <text evidence="2">Belongs to the AzlC family.</text>
</comment>
<keyword evidence="4" id="KW-1003">Cell membrane</keyword>
<evidence type="ECO:0000256" key="1">
    <source>
        <dbReference type="ARBA" id="ARBA00004651"/>
    </source>
</evidence>
<keyword evidence="6 8" id="KW-1133">Transmembrane helix</keyword>
<reference evidence="9" key="2">
    <citation type="submission" date="2021-09" db="EMBL/GenBank/DDBJ databases">
        <authorList>
            <person name="Gilroy R."/>
        </authorList>
    </citation>
    <scope>NUCLEOTIDE SEQUENCE</scope>
    <source>
        <strain evidence="9">ChiHjej13B12-9602</strain>
    </source>
</reference>
<comment type="caution">
    <text evidence="9">The sequence shown here is derived from an EMBL/GenBank/DDBJ whole genome shotgun (WGS) entry which is preliminary data.</text>
</comment>
<feature type="transmembrane region" description="Helical" evidence="8">
    <location>
        <begin position="196"/>
        <end position="220"/>
    </location>
</feature>
<dbReference type="InterPro" id="IPR011606">
    <property type="entry name" value="Brnchd-chn_aa_trnsp_permease"/>
</dbReference>